<dbReference type="EMBL" id="LKBG01000249">
    <property type="protein sequence ID" value="KQB34250.1"/>
    <property type="molecule type" value="Genomic_DNA"/>
</dbReference>
<dbReference type="CDD" id="cd00667">
    <property type="entry name" value="ring_hydroxylating_dioxygenases_beta"/>
    <property type="match status" value="1"/>
</dbReference>
<dbReference type="InterPro" id="IPR000391">
    <property type="entry name" value="Rng_hydr_dOase-bsu"/>
</dbReference>
<protein>
    <recommendedName>
        <fullName evidence="4">Aromatic-ring-hydroxylating dioxygenase</fullName>
    </recommendedName>
</protein>
<dbReference type="RefSeq" id="WP_052656691.1">
    <property type="nucleotide sequence ID" value="NZ_JBBYJF010000007.1"/>
</dbReference>
<accession>A0A0Q0RPX3</accession>
<dbReference type="OrthoDB" id="236062at2157"/>
<evidence type="ECO:0000313" key="2">
    <source>
        <dbReference type="EMBL" id="KQB34250.1"/>
    </source>
</evidence>
<proteinExistence type="predicted"/>
<evidence type="ECO:0000313" key="3">
    <source>
        <dbReference type="Proteomes" id="UP000050320"/>
    </source>
</evidence>
<dbReference type="GO" id="GO:0019380">
    <property type="term" value="P:3-phenylpropionate catabolic process"/>
    <property type="evidence" value="ECO:0007669"/>
    <property type="project" value="TreeGrafter"/>
</dbReference>
<dbReference type="PANTHER" id="PTHR41534:SF2">
    <property type="entry name" value="3-PHENYLPROPIONATE_CINNAMIC ACID DIOXYGENASE SUBUNIT BETA"/>
    <property type="match status" value="1"/>
</dbReference>
<evidence type="ECO:0000256" key="1">
    <source>
        <dbReference type="ARBA" id="ARBA00023002"/>
    </source>
</evidence>
<dbReference type="Pfam" id="PF00866">
    <property type="entry name" value="Ring_hydroxyl_B"/>
    <property type="match status" value="1"/>
</dbReference>
<dbReference type="Proteomes" id="UP000050320">
    <property type="component" value="Unassembled WGS sequence"/>
</dbReference>
<dbReference type="SUPFAM" id="SSF54427">
    <property type="entry name" value="NTF2-like"/>
    <property type="match status" value="1"/>
</dbReference>
<keyword evidence="3" id="KW-1185">Reference proteome</keyword>
<dbReference type="NCBIfam" id="NF007479">
    <property type="entry name" value="PRK10069.1"/>
    <property type="match status" value="1"/>
</dbReference>
<evidence type="ECO:0008006" key="4">
    <source>
        <dbReference type="Google" id="ProtNLM"/>
    </source>
</evidence>
<keyword evidence="1" id="KW-0560">Oxidoreductase</keyword>
<gene>
    <name evidence="2" type="ORF">AOG54_05365</name>
</gene>
<dbReference type="GO" id="GO:0016491">
    <property type="term" value="F:oxidoreductase activity"/>
    <property type="evidence" value="ECO:0007669"/>
    <property type="project" value="UniProtKB-KW"/>
</dbReference>
<dbReference type="PANTHER" id="PTHR41534">
    <property type="entry name" value="BLR3401 PROTEIN"/>
    <property type="match status" value="1"/>
</dbReference>
<sequence length="175" mass="21286">MIYSSKNMDGNHINDLIDVLLYEAEILDNHQYDKWIDMLTEDIEYKMPVRITREKEDKETDLELSKSQYHFIDNKESILMRVNRYKNEYAWSENPPSRTKHFITNVRIEKVNETESIVKSYVLFYRSRRDNAYPEIFAYERLDKFRYENNKWKLAKRNIIPENSVLPLMNLSNFL</sequence>
<dbReference type="InterPro" id="IPR032710">
    <property type="entry name" value="NTF2-like_dom_sf"/>
</dbReference>
<reference evidence="2 3" key="1">
    <citation type="submission" date="2015-09" db="EMBL/GenBank/DDBJ databases">
        <title>Heavy metals and arsenic resistance mechanisms in polyextremophilic archaea of the family Ferroplasmaceae.</title>
        <authorList>
            <person name="Bulaev A.G."/>
            <person name="Kanygina A.V."/>
        </authorList>
    </citation>
    <scope>NUCLEOTIDE SEQUENCE [LARGE SCALE GENOMIC DNA]</scope>
    <source>
        <strain evidence="2 3">VT</strain>
    </source>
</reference>
<name>A0A0Q0RPX3_9ARCH</name>
<organism evidence="2 3">
    <name type="scientific">Acidiplasma aeolicum</name>
    <dbReference type="NCBI Taxonomy" id="507754"/>
    <lineage>
        <taxon>Archaea</taxon>
        <taxon>Methanobacteriati</taxon>
        <taxon>Thermoplasmatota</taxon>
        <taxon>Thermoplasmata</taxon>
        <taxon>Thermoplasmatales</taxon>
        <taxon>Ferroplasmaceae</taxon>
        <taxon>Acidiplasma</taxon>
    </lineage>
</organism>
<dbReference type="GeneID" id="84221012"/>
<dbReference type="Gene3D" id="3.10.450.50">
    <property type="match status" value="1"/>
</dbReference>
<comment type="caution">
    <text evidence="2">The sequence shown here is derived from an EMBL/GenBank/DDBJ whole genome shotgun (WGS) entry which is preliminary data.</text>
</comment>
<dbReference type="AlphaFoldDB" id="A0A0Q0RPX3"/>